<feature type="compositionally biased region" description="Basic residues" evidence="1">
    <location>
        <begin position="95"/>
        <end position="108"/>
    </location>
</feature>
<feature type="region of interest" description="Disordered" evidence="1">
    <location>
        <begin position="1"/>
        <end position="81"/>
    </location>
</feature>
<organism evidence="2 3">
    <name type="scientific">Paspalum notatum var. saurae</name>
    <dbReference type="NCBI Taxonomy" id="547442"/>
    <lineage>
        <taxon>Eukaryota</taxon>
        <taxon>Viridiplantae</taxon>
        <taxon>Streptophyta</taxon>
        <taxon>Embryophyta</taxon>
        <taxon>Tracheophyta</taxon>
        <taxon>Spermatophyta</taxon>
        <taxon>Magnoliopsida</taxon>
        <taxon>Liliopsida</taxon>
        <taxon>Poales</taxon>
        <taxon>Poaceae</taxon>
        <taxon>PACMAD clade</taxon>
        <taxon>Panicoideae</taxon>
        <taxon>Andropogonodae</taxon>
        <taxon>Paspaleae</taxon>
        <taxon>Paspalinae</taxon>
        <taxon>Paspalum</taxon>
    </lineage>
</organism>
<proteinExistence type="predicted"/>
<dbReference type="EMBL" id="CP144749">
    <property type="protein sequence ID" value="WVZ75985.1"/>
    <property type="molecule type" value="Genomic_DNA"/>
</dbReference>
<accession>A0AAQ3WW79</accession>
<feature type="compositionally biased region" description="Basic and acidic residues" evidence="1">
    <location>
        <begin position="66"/>
        <end position="77"/>
    </location>
</feature>
<sequence>MAAAGPILPPPHALRPFPSPHPSRFPLCSLPGPATQDGEVRAGPAAADPTVPSRHERKRQGVTARPEAEKEVGDGWRRGRLSACGVPTTVEMVRPARRRRRGRTRRRPPPPARAEERQGLAPAAQEEEEEWRRPPADIPFLYPHRQLLPFHSHGLASSNLRRLLLPVGAPFSHPVSPRCAATPVSPRRASLHRPAPPRLTHRPWCYLVPREVVSERDTGRIWRCCR</sequence>
<protein>
    <submittedName>
        <fullName evidence="2">Uncharacterized protein</fullName>
    </submittedName>
</protein>
<feature type="region of interest" description="Disordered" evidence="1">
    <location>
        <begin position="94"/>
        <end position="132"/>
    </location>
</feature>
<reference evidence="2 3" key="1">
    <citation type="submission" date="2024-02" db="EMBL/GenBank/DDBJ databases">
        <title>High-quality chromosome-scale genome assembly of Pensacola bahiagrass (Paspalum notatum Flugge var. saurae).</title>
        <authorList>
            <person name="Vega J.M."/>
            <person name="Podio M."/>
            <person name="Orjuela J."/>
            <person name="Siena L.A."/>
            <person name="Pessino S.C."/>
            <person name="Combes M.C."/>
            <person name="Mariac C."/>
            <person name="Albertini E."/>
            <person name="Pupilli F."/>
            <person name="Ortiz J.P.A."/>
            <person name="Leblanc O."/>
        </authorList>
    </citation>
    <scope>NUCLEOTIDE SEQUENCE [LARGE SCALE GENOMIC DNA]</scope>
    <source>
        <strain evidence="2">R1</strain>
        <tissue evidence="2">Leaf</tissue>
    </source>
</reference>
<feature type="region of interest" description="Disordered" evidence="1">
    <location>
        <begin position="175"/>
        <end position="194"/>
    </location>
</feature>
<name>A0AAQ3WW79_PASNO</name>
<gene>
    <name evidence="2" type="ORF">U9M48_023996</name>
</gene>
<feature type="compositionally biased region" description="Pro residues" evidence="1">
    <location>
        <begin position="7"/>
        <end position="23"/>
    </location>
</feature>
<evidence type="ECO:0000313" key="3">
    <source>
        <dbReference type="Proteomes" id="UP001341281"/>
    </source>
</evidence>
<evidence type="ECO:0000313" key="2">
    <source>
        <dbReference type="EMBL" id="WVZ75985.1"/>
    </source>
</evidence>
<keyword evidence="3" id="KW-1185">Reference proteome</keyword>
<evidence type="ECO:0000256" key="1">
    <source>
        <dbReference type="SAM" id="MobiDB-lite"/>
    </source>
</evidence>
<dbReference type="Proteomes" id="UP001341281">
    <property type="component" value="Chromosome 05"/>
</dbReference>
<dbReference type="AlphaFoldDB" id="A0AAQ3WW79"/>